<dbReference type="InterPro" id="IPR000719">
    <property type="entry name" value="Prot_kinase_dom"/>
</dbReference>
<feature type="binding site" evidence="1">
    <location>
        <position position="150"/>
    </location>
    <ligand>
        <name>ATP</name>
        <dbReference type="ChEBI" id="CHEBI:30616"/>
    </ligand>
</feature>
<dbReference type="AlphaFoldDB" id="A0A978VPH6"/>
<evidence type="ECO:0000256" key="1">
    <source>
        <dbReference type="PROSITE-ProRule" id="PRU10141"/>
    </source>
</evidence>
<gene>
    <name evidence="4" type="ORF">FEM48_Zijuj03G0094100</name>
</gene>
<comment type="caution">
    <text evidence="4">The sequence shown here is derived from an EMBL/GenBank/DDBJ whole genome shotgun (WGS) entry which is preliminary data.</text>
</comment>
<dbReference type="EMBL" id="JAEACU010000003">
    <property type="protein sequence ID" value="KAH7537451.1"/>
    <property type="molecule type" value="Genomic_DNA"/>
</dbReference>
<evidence type="ECO:0000259" key="3">
    <source>
        <dbReference type="PROSITE" id="PS50011"/>
    </source>
</evidence>
<dbReference type="SUPFAM" id="SSF56112">
    <property type="entry name" value="Protein kinase-like (PK-like)"/>
    <property type="match status" value="1"/>
</dbReference>
<dbReference type="Pfam" id="PF00069">
    <property type="entry name" value="Pkinase"/>
    <property type="match status" value="1"/>
</dbReference>
<dbReference type="InterPro" id="IPR017441">
    <property type="entry name" value="Protein_kinase_ATP_BS"/>
</dbReference>
<keyword evidence="1" id="KW-0547">Nucleotide-binding</keyword>
<dbReference type="InterPro" id="IPR011009">
    <property type="entry name" value="Kinase-like_dom_sf"/>
</dbReference>
<feature type="domain" description="Protein kinase" evidence="3">
    <location>
        <begin position="116"/>
        <end position="446"/>
    </location>
</feature>
<evidence type="ECO:0000256" key="2">
    <source>
        <dbReference type="SAM" id="MobiDB-lite"/>
    </source>
</evidence>
<dbReference type="PROSITE" id="PS00107">
    <property type="entry name" value="PROTEIN_KINASE_ATP"/>
    <property type="match status" value="1"/>
</dbReference>
<dbReference type="FunFam" id="1.10.510.10:FF:000095">
    <property type="entry name" value="protein STRUBBELIG-RECEPTOR FAMILY 8"/>
    <property type="match status" value="1"/>
</dbReference>
<dbReference type="Proteomes" id="UP000813462">
    <property type="component" value="Unassembled WGS sequence"/>
</dbReference>
<sequence>MAFGFVFAKFFVLTCDKCWIRSGESSFWGTMKCFYFKNKEKNEEPKSTKSISGRFTSTSMSNERDIKRSSSEFNSQNASEFSTASSTRSFAILSQRHSTDLREFTFSELKTATKNFSRSLMIGEGGFGGVFRGVIRSTEDPHKKIDVAVKQLSRRGLQASLPLYLSFCFYHIGILCNQLYYLDLKCLGPLLQGHKEWVTEVNVLGVVEHRNLVKLLGYCAEDDERGIQRLLIYEYMPNRSVQDHLSSRFQVPLPWARRMKIAQDAARGLVYLHEGMEFQIIFRDFKSSNILLDEQWNAKLSDFGLARLGPSDGLTHVSTATEEMIFLMFVQVVGTIGYAAPEYVQTGHLTSKSDVWSYGVFLYELITGRRPLDRNRPKGEQKLLEWVRPHLTDLKKFQLILDPRLEGQYSLKSAQKLAAVANKCLVRHPKSRPKMSEILDMVNRIMESTDIGSPQLPMKSLPFKQDSTKSKREFLKRRFLDPLIGEKGCLIWQIWRPKIVRTC</sequence>
<reference evidence="4" key="1">
    <citation type="journal article" date="2021" name="Front. Plant Sci.">
        <title>Chromosome-Scale Genome Assembly for Chinese Sour Jujube and Insights Into Its Genome Evolution and Domestication Signature.</title>
        <authorList>
            <person name="Shen L.-Y."/>
            <person name="Luo H."/>
            <person name="Wang X.-L."/>
            <person name="Wang X.-M."/>
            <person name="Qiu X.-J."/>
            <person name="Liu H."/>
            <person name="Zhou S.-S."/>
            <person name="Jia K.-H."/>
            <person name="Nie S."/>
            <person name="Bao Y.-T."/>
            <person name="Zhang R.-G."/>
            <person name="Yun Q.-Z."/>
            <person name="Chai Y.-H."/>
            <person name="Lu J.-Y."/>
            <person name="Li Y."/>
            <person name="Zhao S.-W."/>
            <person name="Mao J.-F."/>
            <person name="Jia S.-G."/>
            <person name="Mao Y.-M."/>
        </authorList>
    </citation>
    <scope>NUCLEOTIDE SEQUENCE</scope>
    <source>
        <strain evidence="4">AT0</strain>
        <tissue evidence="4">Leaf</tissue>
    </source>
</reference>
<dbReference type="InterPro" id="IPR050823">
    <property type="entry name" value="Plant_Ser_Thr_Prot_Kinase"/>
</dbReference>
<dbReference type="Gene3D" id="3.30.200.20">
    <property type="entry name" value="Phosphorylase Kinase, domain 1"/>
    <property type="match status" value="2"/>
</dbReference>
<evidence type="ECO:0000313" key="5">
    <source>
        <dbReference type="Proteomes" id="UP000813462"/>
    </source>
</evidence>
<dbReference type="PANTHER" id="PTHR45621">
    <property type="entry name" value="OS01G0588500 PROTEIN-RELATED"/>
    <property type="match status" value="1"/>
</dbReference>
<dbReference type="PROSITE" id="PS50011">
    <property type="entry name" value="PROTEIN_KINASE_DOM"/>
    <property type="match status" value="1"/>
</dbReference>
<dbReference type="GO" id="GO:0005524">
    <property type="term" value="F:ATP binding"/>
    <property type="evidence" value="ECO:0007669"/>
    <property type="project" value="UniProtKB-UniRule"/>
</dbReference>
<protein>
    <recommendedName>
        <fullName evidence="3">Protein kinase domain-containing protein</fullName>
    </recommendedName>
</protein>
<evidence type="ECO:0000313" key="4">
    <source>
        <dbReference type="EMBL" id="KAH7537451.1"/>
    </source>
</evidence>
<accession>A0A978VPH6</accession>
<proteinExistence type="predicted"/>
<dbReference type="GO" id="GO:0004672">
    <property type="term" value="F:protein kinase activity"/>
    <property type="evidence" value="ECO:0007669"/>
    <property type="project" value="InterPro"/>
</dbReference>
<organism evidence="4 5">
    <name type="scientific">Ziziphus jujuba var. spinosa</name>
    <dbReference type="NCBI Taxonomy" id="714518"/>
    <lineage>
        <taxon>Eukaryota</taxon>
        <taxon>Viridiplantae</taxon>
        <taxon>Streptophyta</taxon>
        <taxon>Embryophyta</taxon>
        <taxon>Tracheophyta</taxon>
        <taxon>Spermatophyta</taxon>
        <taxon>Magnoliopsida</taxon>
        <taxon>eudicotyledons</taxon>
        <taxon>Gunneridae</taxon>
        <taxon>Pentapetalae</taxon>
        <taxon>rosids</taxon>
        <taxon>fabids</taxon>
        <taxon>Rosales</taxon>
        <taxon>Rhamnaceae</taxon>
        <taxon>Paliureae</taxon>
        <taxon>Ziziphus</taxon>
    </lineage>
</organism>
<feature type="compositionally biased region" description="Polar residues" evidence="2">
    <location>
        <begin position="48"/>
        <end position="61"/>
    </location>
</feature>
<dbReference type="Gene3D" id="1.10.510.10">
    <property type="entry name" value="Transferase(Phosphotransferase) domain 1"/>
    <property type="match status" value="1"/>
</dbReference>
<name>A0A978VPH6_ZIZJJ</name>
<feature type="region of interest" description="Disordered" evidence="2">
    <location>
        <begin position="44"/>
        <end position="74"/>
    </location>
</feature>
<keyword evidence="1" id="KW-0067">ATP-binding</keyword>